<name>A0A8R1TRZ2_ONCVO</name>
<evidence type="ECO:0000313" key="2">
    <source>
        <dbReference type="Proteomes" id="UP000024404"/>
    </source>
</evidence>
<reference evidence="2" key="1">
    <citation type="submission" date="2013-10" db="EMBL/GenBank/DDBJ databases">
        <title>Genome sequencing of Onchocerca volvulus.</title>
        <authorList>
            <person name="Cotton J."/>
            <person name="Tsai J."/>
            <person name="Stanley E."/>
            <person name="Tracey A."/>
            <person name="Holroyd N."/>
            <person name="Lustigman S."/>
            <person name="Berriman M."/>
        </authorList>
    </citation>
    <scope>NUCLEOTIDE SEQUENCE</scope>
</reference>
<keyword evidence="2" id="KW-1185">Reference proteome</keyword>
<protein>
    <submittedName>
        <fullName evidence="1">Uncharacterized protein</fullName>
    </submittedName>
</protein>
<dbReference type="EnsemblMetazoa" id="OVOC3330.1">
    <property type="protein sequence ID" value="OVOC3330.1"/>
    <property type="gene ID" value="WBGene00240139"/>
</dbReference>
<organism evidence="1 2">
    <name type="scientific">Onchocerca volvulus</name>
    <dbReference type="NCBI Taxonomy" id="6282"/>
    <lineage>
        <taxon>Eukaryota</taxon>
        <taxon>Metazoa</taxon>
        <taxon>Ecdysozoa</taxon>
        <taxon>Nematoda</taxon>
        <taxon>Chromadorea</taxon>
        <taxon>Rhabditida</taxon>
        <taxon>Spirurina</taxon>
        <taxon>Spiruromorpha</taxon>
        <taxon>Filarioidea</taxon>
        <taxon>Onchocercidae</taxon>
        <taxon>Onchocerca</taxon>
    </lineage>
</organism>
<dbReference type="OMA" id="CCFNIAN"/>
<dbReference type="AlphaFoldDB" id="A0A8R1TRZ2"/>
<dbReference type="Proteomes" id="UP000024404">
    <property type="component" value="Unassembled WGS sequence"/>
</dbReference>
<accession>A0A8R1TRZ2</accession>
<dbReference type="EMBL" id="CMVM020000084">
    <property type="status" value="NOT_ANNOTATED_CDS"/>
    <property type="molecule type" value="Genomic_DNA"/>
</dbReference>
<sequence>MKYFYYLCLASLFPTFSCFDIPNNKNLVLFYPRDQVMERLLARLARRNDQQQPNVQNAYIKRKRNNAELVNHILKNLNDVDILGDVGR</sequence>
<proteinExistence type="predicted"/>
<evidence type="ECO:0000313" key="1">
    <source>
        <dbReference type="EnsemblMetazoa" id="OVOC3330.1"/>
    </source>
</evidence>
<reference evidence="1" key="2">
    <citation type="submission" date="2022-06" db="UniProtKB">
        <authorList>
            <consortium name="EnsemblMetazoa"/>
        </authorList>
    </citation>
    <scope>IDENTIFICATION</scope>
</reference>